<organism evidence="2 3">
    <name type="scientific">Mucilaginibacter xinganensis</name>
    <dbReference type="NCBI Taxonomy" id="1234841"/>
    <lineage>
        <taxon>Bacteria</taxon>
        <taxon>Pseudomonadati</taxon>
        <taxon>Bacteroidota</taxon>
        <taxon>Sphingobacteriia</taxon>
        <taxon>Sphingobacteriales</taxon>
        <taxon>Sphingobacteriaceae</taxon>
        <taxon>Mucilaginibacter</taxon>
    </lineage>
</organism>
<evidence type="ECO:0000313" key="3">
    <source>
        <dbReference type="Proteomes" id="UP000215002"/>
    </source>
</evidence>
<dbReference type="AlphaFoldDB" id="A0A223NX16"/>
<protein>
    <recommendedName>
        <fullName evidence="1">Methyltransferase FkbM domain-containing protein</fullName>
    </recommendedName>
</protein>
<dbReference type="InterPro" id="IPR029063">
    <property type="entry name" value="SAM-dependent_MTases_sf"/>
</dbReference>
<dbReference type="Pfam" id="PF05050">
    <property type="entry name" value="Methyltransf_21"/>
    <property type="match status" value="1"/>
</dbReference>
<evidence type="ECO:0000313" key="2">
    <source>
        <dbReference type="EMBL" id="ASU34138.1"/>
    </source>
</evidence>
<gene>
    <name evidence="2" type="ORF">MuYL_2248</name>
</gene>
<dbReference type="NCBIfam" id="TIGR01444">
    <property type="entry name" value="fkbM_fam"/>
    <property type="match status" value="1"/>
</dbReference>
<sequence>MLIKKLFRFVFKDKQAIALKAWYNDNGDETLRLNYPGLNNSSVVMDLGGYEGQWANEIFIKYNCTVYVFEPYLPYAEGIELRFKDNSKIKVFAVGLGKTDADETLHISANRSSLFKKEGPKSEAAADYTTTIKIVKATDFIKQHGIDVISLMKINIEGGEYDLLEELIDEGTIQKIENIQVQFHDFFPAAVKRMKAIRKKLAVTHQLTYQYDFVWENWKLNAVVNTR</sequence>
<dbReference type="EMBL" id="CP022743">
    <property type="protein sequence ID" value="ASU34138.1"/>
    <property type="molecule type" value="Genomic_DNA"/>
</dbReference>
<dbReference type="SUPFAM" id="SSF53335">
    <property type="entry name" value="S-adenosyl-L-methionine-dependent methyltransferases"/>
    <property type="match status" value="1"/>
</dbReference>
<proteinExistence type="predicted"/>
<dbReference type="KEGG" id="muc:MuYL_2248"/>
<dbReference type="OrthoDB" id="9812600at2"/>
<feature type="domain" description="Methyltransferase FkbM" evidence="1">
    <location>
        <begin position="46"/>
        <end position="211"/>
    </location>
</feature>
<reference evidence="2 3" key="1">
    <citation type="submission" date="2017-08" db="EMBL/GenBank/DDBJ databases">
        <title>Complete genome sequence of Mucilaginibacter sp. strain BJC16-A31.</title>
        <authorList>
            <consortium name="Henan University of Science and Technology"/>
            <person name="You X."/>
        </authorList>
    </citation>
    <scope>NUCLEOTIDE SEQUENCE [LARGE SCALE GENOMIC DNA]</scope>
    <source>
        <strain evidence="2 3">BJC16-A31</strain>
    </source>
</reference>
<dbReference type="Proteomes" id="UP000215002">
    <property type="component" value="Chromosome"/>
</dbReference>
<keyword evidence="3" id="KW-1185">Reference proteome</keyword>
<dbReference type="RefSeq" id="WP_094570528.1">
    <property type="nucleotide sequence ID" value="NZ_CP022743.1"/>
</dbReference>
<accession>A0A223NX16</accession>
<dbReference type="InterPro" id="IPR006342">
    <property type="entry name" value="FkbM_mtfrase"/>
</dbReference>
<evidence type="ECO:0000259" key="1">
    <source>
        <dbReference type="Pfam" id="PF05050"/>
    </source>
</evidence>
<dbReference type="Gene3D" id="3.40.50.150">
    <property type="entry name" value="Vaccinia Virus protein VP39"/>
    <property type="match status" value="1"/>
</dbReference>
<name>A0A223NX16_9SPHI</name>